<keyword evidence="2" id="KW-1003">Cell membrane</keyword>
<comment type="subcellular location">
    <subcellularLocation>
        <location evidence="1">Cell inner membrane</location>
        <topology evidence="1">Multi-pass membrane protein</topology>
    </subcellularLocation>
</comment>
<reference evidence="9 10" key="1">
    <citation type="submission" date="2018-11" db="EMBL/GenBank/DDBJ databases">
        <title>Genomic Encyclopedia of Type Strains, Phase IV (KMG-IV): sequencing the most valuable type-strain genomes for metagenomic binning, comparative biology and taxonomic classification.</title>
        <authorList>
            <person name="Goeker M."/>
        </authorList>
    </citation>
    <scope>NUCLEOTIDE SEQUENCE [LARGE SCALE GENOMIC DNA]</scope>
    <source>
        <strain evidence="9 10">DSM 18090</strain>
    </source>
</reference>
<protein>
    <submittedName>
        <fullName evidence="9">C4-dicarboxylate transporter DctM subunit</fullName>
    </submittedName>
</protein>
<feature type="transmembrane region" description="Helical" evidence="7">
    <location>
        <begin position="239"/>
        <end position="256"/>
    </location>
</feature>
<evidence type="ECO:0000256" key="3">
    <source>
        <dbReference type="ARBA" id="ARBA00022519"/>
    </source>
</evidence>
<feature type="transmembrane region" description="Helical" evidence="7">
    <location>
        <begin position="94"/>
        <end position="123"/>
    </location>
</feature>
<name>A0A3N5B9B1_9BACI</name>
<evidence type="ECO:0000256" key="6">
    <source>
        <dbReference type="ARBA" id="ARBA00023136"/>
    </source>
</evidence>
<keyword evidence="5 7" id="KW-1133">Transmembrane helix</keyword>
<dbReference type="InterPro" id="IPR004681">
    <property type="entry name" value="TRAP_DctM"/>
</dbReference>
<dbReference type="PIRSF" id="PIRSF006066">
    <property type="entry name" value="HI0050"/>
    <property type="match status" value="1"/>
</dbReference>
<feature type="transmembrane region" description="Helical" evidence="7">
    <location>
        <begin position="170"/>
        <end position="192"/>
    </location>
</feature>
<dbReference type="NCBIfam" id="TIGR00786">
    <property type="entry name" value="dctM"/>
    <property type="match status" value="1"/>
</dbReference>
<evidence type="ECO:0000256" key="7">
    <source>
        <dbReference type="SAM" id="Phobius"/>
    </source>
</evidence>
<dbReference type="GO" id="GO:0005886">
    <property type="term" value="C:plasma membrane"/>
    <property type="evidence" value="ECO:0007669"/>
    <property type="project" value="UniProtKB-SubCell"/>
</dbReference>
<keyword evidence="3" id="KW-0997">Cell inner membrane</keyword>
<evidence type="ECO:0000256" key="2">
    <source>
        <dbReference type="ARBA" id="ARBA00022475"/>
    </source>
</evidence>
<dbReference type="RefSeq" id="WP_124221211.1">
    <property type="nucleotide sequence ID" value="NZ_RKRF01000008.1"/>
</dbReference>
<evidence type="ECO:0000256" key="1">
    <source>
        <dbReference type="ARBA" id="ARBA00004429"/>
    </source>
</evidence>
<keyword evidence="6 7" id="KW-0472">Membrane</keyword>
<evidence type="ECO:0000259" key="8">
    <source>
        <dbReference type="Pfam" id="PF06808"/>
    </source>
</evidence>
<sequence length="426" mass="44990">MTVTVLFGSFALLLLISVPIGIALGIATLLTIVYSESVPISFLMTELVTSLDSFPIMAVPFFILAGEIMGKGGISERLFNFANALVGSKTGGFAIATIITCMFFAAISGSGPATVAAIGSIMIPAMVRKGYGKAFATATVAAAGSIGVIIPPSIPMVIYGVTGGASVGDMFIAGIIPGILVGLGLMTWAYIHSKKMGYKGTLEKITMKHILQTFWDAKWAMVIPVIILGGIYGGKFTPTEAAVVAVFYGLVVGLFLHRELKIKHLPKLIADSALTTATVLIIVGTANAFGKYLTIEQIPNQIAEWMLGLTENKIILILLITALLLLVGCFMDTIAAIIILTPILLPIALNIGYDPIHFGIIMVVSLAIGFITPPLGVNLFVSSGISGLSIERISKAVIPFFFAMIFSLLMIVFIPELSTWLVSLGD</sequence>
<dbReference type="PANTHER" id="PTHR33362">
    <property type="entry name" value="SIALIC ACID TRAP TRANSPORTER PERMEASE PROTEIN SIAT-RELATED"/>
    <property type="match status" value="1"/>
</dbReference>
<gene>
    <name evidence="9" type="ORF">EDC24_1513</name>
</gene>
<evidence type="ECO:0000313" key="9">
    <source>
        <dbReference type="EMBL" id="RPF54316.1"/>
    </source>
</evidence>
<feature type="transmembrane region" description="Helical" evidence="7">
    <location>
        <begin position="268"/>
        <end position="289"/>
    </location>
</feature>
<organism evidence="9 10">
    <name type="scientific">Aquisalibacillus elongatus</name>
    <dbReference type="NCBI Taxonomy" id="485577"/>
    <lineage>
        <taxon>Bacteria</taxon>
        <taxon>Bacillati</taxon>
        <taxon>Bacillota</taxon>
        <taxon>Bacilli</taxon>
        <taxon>Bacillales</taxon>
        <taxon>Bacillaceae</taxon>
        <taxon>Aquisalibacillus</taxon>
    </lineage>
</organism>
<feature type="transmembrane region" description="Helical" evidence="7">
    <location>
        <begin position="213"/>
        <end position="233"/>
    </location>
</feature>
<dbReference type="GO" id="GO:0022857">
    <property type="term" value="F:transmembrane transporter activity"/>
    <property type="evidence" value="ECO:0007669"/>
    <property type="project" value="TreeGrafter"/>
</dbReference>
<feature type="transmembrane region" description="Helical" evidence="7">
    <location>
        <begin position="309"/>
        <end position="327"/>
    </location>
</feature>
<feature type="transmembrane region" description="Helical" evidence="7">
    <location>
        <begin position="6"/>
        <end position="33"/>
    </location>
</feature>
<proteinExistence type="predicted"/>
<dbReference type="OrthoDB" id="9785600at2"/>
<dbReference type="Pfam" id="PF06808">
    <property type="entry name" value="DctM"/>
    <property type="match status" value="1"/>
</dbReference>
<comment type="caution">
    <text evidence="9">The sequence shown here is derived from an EMBL/GenBank/DDBJ whole genome shotgun (WGS) entry which is preliminary data.</text>
</comment>
<dbReference type="PANTHER" id="PTHR33362:SF3">
    <property type="entry name" value="SIALIC ACID TRAP TRANSPORTER PERMEASE PROTEIN SIAT"/>
    <property type="match status" value="1"/>
</dbReference>
<dbReference type="Proteomes" id="UP000276443">
    <property type="component" value="Unassembled WGS sequence"/>
</dbReference>
<evidence type="ECO:0000313" key="10">
    <source>
        <dbReference type="Proteomes" id="UP000276443"/>
    </source>
</evidence>
<evidence type="ECO:0000256" key="5">
    <source>
        <dbReference type="ARBA" id="ARBA00022989"/>
    </source>
</evidence>
<keyword evidence="4 7" id="KW-0812">Transmembrane</keyword>
<dbReference type="AlphaFoldDB" id="A0A3N5B9B1"/>
<evidence type="ECO:0000256" key="4">
    <source>
        <dbReference type="ARBA" id="ARBA00022692"/>
    </source>
</evidence>
<feature type="transmembrane region" description="Helical" evidence="7">
    <location>
        <begin position="135"/>
        <end position="158"/>
    </location>
</feature>
<feature type="domain" description="TRAP C4-dicarboxylate transport system permease DctM subunit" evidence="8">
    <location>
        <begin position="7"/>
        <end position="417"/>
    </location>
</feature>
<accession>A0A3N5B9B1</accession>
<dbReference type="InterPro" id="IPR010656">
    <property type="entry name" value="DctM"/>
</dbReference>
<keyword evidence="10" id="KW-1185">Reference proteome</keyword>
<feature type="transmembrane region" description="Helical" evidence="7">
    <location>
        <begin position="359"/>
        <end position="381"/>
    </location>
</feature>
<feature type="transmembrane region" description="Helical" evidence="7">
    <location>
        <begin position="393"/>
        <end position="414"/>
    </location>
</feature>
<dbReference type="EMBL" id="RKRF01000008">
    <property type="protein sequence ID" value="RPF54316.1"/>
    <property type="molecule type" value="Genomic_DNA"/>
</dbReference>
<feature type="transmembrane region" description="Helical" evidence="7">
    <location>
        <begin position="334"/>
        <end position="353"/>
    </location>
</feature>